<dbReference type="EMBL" id="JAHHUM010001010">
    <property type="protein sequence ID" value="KAK5615064.1"/>
    <property type="molecule type" value="Genomic_DNA"/>
</dbReference>
<dbReference type="AlphaFoldDB" id="A0AAV9S1L5"/>
<evidence type="ECO:0000313" key="2">
    <source>
        <dbReference type="EMBL" id="KAK5615064.1"/>
    </source>
</evidence>
<proteinExistence type="predicted"/>
<comment type="caution">
    <text evidence="2">The sequence shown here is derived from an EMBL/GenBank/DDBJ whole genome shotgun (WGS) entry which is preliminary data.</text>
</comment>
<reference evidence="2 3" key="1">
    <citation type="submission" date="2021-06" db="EMBL/GenBank/DDBJ databases">
        <authorList>
            <person name="Palmer J.M."/>
        </authorList>
    </citation>
    <scope>NUCLEOTIDE SEQUENCE [LARGE SCALE GENOMIC DNA]</scope>
    <source>
        <strain evidence="2 3">MEX-2019</strain>
        <tissue evidence="2">Muscle</tissue>
    </source>
</reference>
<organism evidence="2 3">
    <name type="scientific">Crenichthys baileyi</name>
    <name type="common">White River springfish</name>
    <dbReference type="NCBI Taxonomy" id="28760"/>
    <lineage>
        <taxon>Eukaryota</taxon>
        <taxon>Metazoa</taxon>
        <taxon>Chordata</taxon>
        <taxon>Craniata</taxon>
        <taxon>Vertebrata</taxon>
        <taxon>Euteleostomi</taxon>
        <taxon>Actinopterygii</taxon>
        <taxon>Neopterygii</taxon>
        <taxon>Teleostei</taxon>
        <taxon>Neoteleostei</taxon>
        <taxon>Acanthomorphata</taxon>
        <taxon>Ovalentaria</taxon>
        <taxon>Atherinomorphae</taxon>
        <taxon>Cyprinodontiformes</taxon>
        <taxon>Goodeidae</taxon>
        <taxon>Crenichthys</taxon>
    </lineage>
</organism>
<sequence>MPMGKTPAQQTKGHHRREGLEGKMLPTLQRCRSSTRPNATDTAKPHILPYVCWDTLKTTNPKYTAPTRNHSADKQTPPQYKDEKLDAIVKPSDACPAAPTHNGQSFTAQDHHHSTPYSRGQKEHPKQKLCTKPKLCKCAPTRLPEISPPVKVHSREKKTHSIQTQEHMPDTHTPARSSPTESEPRTIRNQNQDKEPESEPEPPRFKRCLSPPQANPPPAPQKKTYIHPNIRTTPTTHKTLDRHVDFAPPPRAPPAECTSSEMSQYRGFRSNQPNTTSNPPSATAKTESGWNMPHPIK</sequence>
<accession>A0AAV9S1L5</accession>
<evidence type="ECO:0000313" key="3">
    <source>
        <dbReference type="Proteomes" id="UP001311232"/>
    </source>
</evidence>
<evidence type="ECO:0000256" key="1">
    <source>
        <dbReference type="SAM" id="MobiDB-lite"/>
    </source>
</evidence>
<feature type="compositionally biased region" description="Polar residues" evidence="1">
    <location>
        <begin position="30"/>
        <end position="41"/>
    </location>
</feature>
<name>A0AAV9S1L5_9TELE</name>
<feature type="compositionally biased region" description="Polar residues" evidence="1">
    <location>
        <begin position="257"/>
        <end position="289"/>
    </location>
</feature>
<feature type="region of interest" description="Disordered" evidence="1">
    <location>
        <begin position="61"/>
        <end position="129"/>
    </location>
</feature>
<feature type="region of interest" description="Disordered" evidence="1">
    <location>
        <begin position="1"/>
        <end position="43"/>
    </location>
</feature>
<feature type="compositionally biased region" description="Basic and acidic residues" evidence="1">
    <location>
        <begin position="182"/>
        <end position="204"/>
    </location>
</feature>
<feature type="region of interest" description="Disordered" evidence="1">
    <location>
        <begin position="141"/>
        <end position="297"/>
    </location>
</feature>
<gene>
    <name evidence="2" type="ORF">CRENBAI_006190</name>
</gene>
<dbReference type="Proteomes" id="UP001311232">
    <property type="component" value="Unassembled WGS sequence"/>
</dbReference>
<feature type="compositionally biased region" description="Polar residues" evidence="1">
    <location>
        <begin position="61"/>
        <end position="78"/>
    </location>
</feature>
<protein>
    <submittedName>
        <fullName evidence="2">Uncharacterized protein</fullName>
    </submittedName>
</protein>
<keyword evidence="3" id="KW-1185">Reference proteome</keyword>